<reference evidence="2 3" key="1">
    <citation type="journal article" date="2019" name="Int. J. Syst. Evol. Microbiol.">
        <title>The Global Catalogue of Microorganisms (GCM) 10K type strain sequencing project: providing services to taxonomists for standard genome sequencing and annotation.</title>
        <authorList>
            <consortium name="The Broad Institute Genomics Platform"/>
            <consortium name="The Broad Institute Genome Sequencing Center for Infectious Disease"/>
            <person name="Wu L."/>
            <person name="Ma J."/>
        </authorList>
    </citation>
    <scope>NUCLEOTIDE SEQUENCE [LARGE SCALE GENOMIC DNA]</scope>
    <source>
        <strain evidence="2 3">PSR21</strain>
    </source>
</reference>
<organism evidence="2 3">
    <name type="scientific">Halomarina halobia</name>
    <dbReference type="NCBI Taxonomy" id="3033386"/>
    <lineage>
        <taxon>Archaea</taxon>
        <taxon>Methanobacteriati</taxon>
        <taxon>Methanobacteriota</taxon>
        <taxon>Stenosarchaea group</taxon>
        <taxon>Halobacteria</taxon>
        <taxon>Halobacteriales</taxon>
        <taxon>Natronomonadaceae</taxon>
        <taxon>Halomarina</taxon>
    </lineage>
</organism>
<name>A0ABD6AF98_9EURY</name>
<protein>
    <recommendedName>
        <fullName evidence="4">Hydroxymethylglutaryl-CoA synthase</fullName>
    </recommendedName>
</protein>
<keyword evidence="1" id="KW-0414">Isoprene biosynthesis</keyword>
<dbReference type="Gene3D" id="3.40.47.10">
    <property type="match status" value="1"/>
</dbReference>
<evidence type="ECO:0000313" key="2">
    <source>
        <dbReference type="EMBL" id="MFC7319219.1"/>
    </source>
</evidence>
<comment type="caution">
    <text evidence="2">The sequence shown here is derived from an EMBL/GenBank/DDBJ whole genome shotgun (WGS) entry which is preliminary data.</text>
</comment>
<dbReference type="GeneID" id="79318042"/>
<proteinExistence type="predicted"/>
<evidence type="ECO:0000256" key="1">
    <source>
        <dbReference type="ARBA" id="ARBA00023229"/>
    </source>
</evidence>
<dbReference type="EMBL" id="JBHTBF010000004">
    <property type="protein sequence ID" value="MFC7319219.1"/>
    <property type="molecule type" value="Genomic_DNA"/>
</dbReference>
<gene>
    <name evidence="2" type="ORF">ACFQPE_20840</name>
</gene>
<keyword evidence="3" id="KW-1185">Reference proteome</keyword>
<dbReference type="InterPro" id="IPR016039">
    <property type="entry name" value="Thiolase-like"/>
</dbReference>
<dbReference type="RefSeq" id="WP_276306806.1">
    <property type="nucleotide sequence ID" value="NZ_CP119994.1"/>
</dbReference>
<evidence type="ECO:0000313" key="3">
    <source>
        <dbReference type="Proteomes" id="UP001596547"/>
    </source>
</evidence>
<dbReference type="AlphaFoldDB" id="A0ABD6AF98"/>
<evidence type="ECO:0008006" key="4">
    <source>
        <dbReference type="Google" id="ProtNLM"/>
    </source>
</evidence>
<accession>A0ABD6AF98</accession>
<dbReference type="GO" id="GO:0008299">
    <property type="term" value="P:isoprenoid biosynthetic process"/>
    <property type="evidence" value="ECO:0007669"/>
    <property type="project" value="UniProtKB-KW"/>
</dbReference>
<dbReference type="SUPFAM" id="SSF53901">
    <property type="entry name" value="Thiolase-like"/>
    <property type="match status" value="2"/>
</dbReference>
<dbReference type="Proteomes" id="UP001596547">
    <property type="component" value="Unassembled WGS sequence"/>
</dbReference>
<sequence length="356" mass="36072">MVVIAGCGGYVPLYRIERETVAAQAGGSGRGESAVPARDENHVTMACEAAGTALARADLDGGDLGAVFAASVTDPLAEHGIAAHVAYRFDATGDVRTGDFRATPRAAADALFAARAFVESTGERALVVASDVLPAEPGDDGEASAGAGAGAVVLADDGANADATDTPATADDDAPAATLTGWGQETTGFVERHREHGEPAVGGDARFERRYGARPAAEAAVERALAAAESPARAVACAPDARLARTVLGGVEAEHVSTFDAVGSAGTASLLLDLAHLLETSEPGTPALAVCYGAGGADAVAFEVGDRVERGGDVEGDEASRGGPTVAELLDAKEYVTYAKHLEYREPVEYQGVNRA</sequence>